<comment type="caution">
    <text evidence="1">The sequence shown here is derived from an EMBL/GenBank/DDBJ whole genome shotgun (WGS) entry which is preliminary data.</text>
</comment>
<organism evidence="1 2">
    <name type="scientific">Ficus carica</name>
    <name type="common">Common fig</name>
    <dbReference type="NCBI Taxonomy" id="3494"/>
    <lineage>
        <taxon>Eukaryota</taxon>
        <taxon>Viridiplantae</taxon>
        <taxon>Streptophyta</taxon>
        <taxon>Embryophyta</taxon>
        <taxon>Tracheophyta</taxon>
        <taxon>Spermatophyta</taxon>
        <taxon>Magnoliopsida</taxon>
        <taxon>eudicotyledons</taxon>
        <taxon>Gunneridae</taxon>
        <taxon>Pentapetalae</taxon>
        <taxon>rosids</taxon>
        <taxon>fabids</taxon>
        <taxon>Rosales</taxon>
        <taxon>Moraceae</taxon>
        <taxon>Ficeae</taxon>
        <taxon>Ficus</taxon>
    </lineage>
</organism>
<dbReference type="AlphaFoldDB" id="A0AA87ZPK8"/>
<protein>
    <submittedName>
        <fullName evidence="1">Uncharacterized protein</fullName>
    </submittedName>
</protein>
<evidence type="ECO:0000313" key="2">
    <source>
        <dbReference type="Proteomes" id="UP001187192"/>
    </source>
</evidence>
<evidence type="ECO:0000313" key="1">
    <source>
        <dbReference type="EMBL" id="GMN40038.1"/>
    </source>
</evidence>
<gene>
    <name evidence="1" type="ORF">TIFTF001_009260</name>
</gene>
<reference evidence="1" key="1">
    <citation type="submission" date="2023-07" db="EMBL/GenBank/DDBJ databases">
        <title>draft genome sequence of fig (Ficus carica).</title>
        <authorList>
            <person name="Takahashi T."/>
            <person name="Nishimura K."/>
        </authorList>
    </citation>
    <scope>NUCLEOTIDE SEQUENCE</scope>
</reference>
<dbReference type="Proteomes" id="UP001187192">
    <property type="component" value="Unassembled WGS sequence"/>
</dbReference>
<proteinExistence type="predicted"/>
<sequence length="119" mass="13709">MGSQRAFKDGAWTALVLVTTTGYLIEEIVRILDLSQFENPPYYLWNESAFGLKIFICGSRITVSSFPDRLLLKEAMHCALEVEGKPERDCEVLFGAEFLQMPELKEVWNSVRENFHYNV</sequence>
<accession>A0AA87ZPK8</accession>
<dbReference type="EMBL" id="BTGU01000010">
    <property type="protein sequence ID" value="GMN40038.1"/>
    <property type="molecule type" value="Genomic_DNA"/>
</dbReference>
<keyword evidence="2" id="KW-1185">Reference proteome</keyword>
<name>A0AA87ZPK8_FICCA</name>